<name>A0A9P9YQ96_9MUSC</name>
<evidence type="ECO:0000313" key="8">
    <source>
        <dbReference type="Proteomes" id="UP001059596"/>
    </source>
</evidence>
<dbReference type="SMART" id="SM00698">
    <property type="entry name" value="MORN"/>
    <property type="match status" value="1"/>
</dbReference>
<organism evidence="7 8">
    <name type="scientific">Drosophila gunungcola</name>
    <name type="common">fruit fly</name>
    <dbReference type="NCBI Taxonomy" id="103775"/>
    <lineage>
        <taxon>Eukaryota</taxon>
        <taxon>Metazoa</taxon>
        <taxon>Ecdysozoa</taxon>
        <taxon>Arthropoda</taxon>
        <taxon>Hexapoda</taxon>
        <taxon>Insecta</taxon>
        <taxon>Pterygota</taxon>
        <taxon>Neoptera</taxon>
        <taxon>Endopterygota</taxon>
        <taxon>Diptera</taxon>
        <taxon>Brachycera</taxon>
        <taxon>Muscomorpha</taxon>
        <taxon>Ephydroidea</taxon>
        <taxon>Drosophilidae</taxon>
        <taxon>Drosophila</taxon>
        <taxon>Sophophora</taxon>
    </lineage>
</organism>
<reference evidence="7" key="1">
    <citation type="journal article" date="2023" name="Genome Biol. Evol.">
        <title>Long-read-based Genome Assembly of Drosophila gunungcola Reveals Fewer Chemosensory Genes in Flower-breeding Species.</title>
        <authorList>
            <person name="Negi A."/>
            <person name="Liao B.Y."/>
            <person name="Yeh S.D."/>
        </authorList>
    </citation>
    <scope>NUCLEOTIDE SEQUENCE</scope>
    <source>
        <strain evidence="7">Sukarami</strain>
    </source>
</reference>
<gene>
    <name evidence="7" type="ORF">M5D96_006751</name>
</gene>
<dbReference type="PANTHER" id="PTHR46437">
    <property type="entry name" value="MORN REPEAT-CONTAINING PROTEIN 5"/>
    <property type="match status" value="1"/>
</dbReference>
<evidence type="ECO:0000256" key="3">
    <source>
        <dbReference type="ARBA" id="ARBA00022737"/>
    </source>
</evidence>
<evidence type="ECO:0000313" key="7">
    <source>
        <dbReference type="EMBL" id="KAI8040808.1"/>
    </source>
</evidence>
<sequence>MTQRIQSNSIAQVDILMTGARYVGPSNELGMQEFGVYLYPDGTRYTGEFLNNRFHGRGTIQMADPSGVTYEVTHRNGKLMTIDQVNFNDALPLDFEMVDHRSLSFESWPYCTAEDRRFYQETKEPLQAVGPTKFKTKDGPNPLVLGRNIFDLGFGLMGNRGFMLDTKTFSHQRSYMACREARRWARENCAHGPLWNRHHKREVKARFARQIIQNNRENAGGNRKHFMPDLHVCHRSSSLDSFGSARLHLASTTDTNSSELQAMKMHRHEFRNQLRRSRSESHVCRIN</sequence>
<keyword evidence="6" id="KW-0966">Cell projection</keyword>
<evidence type="ECO:0000256" key="2">
    <source>
        <dbReference type="ARBA" id="ARBA00016322"/>
    </source>
</evidence>
<comment type="subcellular location">
    <subcellularLocation>
        <location evidence="1">Cell projection</location>
        <location evidence="1">Cilium</location>
        <location evidence="1">Flagellum</location>
    </subcellularLocation>
</comment>
<evidence type="ECO:0000256" key="6">
    <source>
        <dbReference type="ARBA" id="ARBA00023273"/>
    </source>
</evidence>
<dbReference type="PANTHER" id="PTHR46437:SF1">
    <property type="entry name" value="MORN REPEAT-CONTAINING PROTEIN 5"/>
    <property type="match status" value="1"/>
</dbReference>
<dbReference type="InterPro" id="IPR003409">
    <property type="entry name" value="MORN"/>
</dbReference>
<dbReference type="SUPFAM" id="SSF82185">
    <property type="entry name" value="Histone H3 K4-specific methyltransferase SET7/9 N-terminal domain"/>
    <property type="match status" value="1"/>
</dbReference>
<keyword evidence="5" id="KW-0969">Cilium</keyword>
<dbReference type="GO" id="GO:0031514">
    <property type="term" value="C:motile cilium"/>
    <property type="evidence" value="ECO:0007669"/>
    <property type="project" value="UniProtKB-SubCell"/>
</dbReference>
<dbReference type="Gene3D" id="2.20.110.10">
    <property type="entry name" value="Histone H3 K4-specific methyltransferase SET7/9 N-terminal domain"/>
    <property type="match status" value="1"/>
</dbReference>
<dbReference type="EMBL" id="JAMKOV010000004">
    <property type="protein sequence ID" value="KAI8040808.1"/>
    <property type="molecule type" value="Genomic_DNA"/>
</dbReference>
<keyword evidence="4" id="KW-0282">Flagellum</keyword>
<protein>
    <recommendedName>
        <fullName evidence="2">MORN repeat-containing protein 5</fullName>
    </recommendedName>
</protein>
<evidence type="ECO:0000256" key="4">
    <source>
        <dbReference type="ARBA" id="ARBA00022846"/>
    </source>
</evidence>
<evidence type="ECO:0000256" key="1">
    <source>
        <dbReference type="ARBA" id="ARBA00004230"/>
    </source>
</evidence>
<dbReference type="Proteomes" id="UP001059596">
    <property type="component" value="Unassembled WGS sequence"/>
</dbReference>
<dbReference type="Pfam" id="PF02493">
    <property type="entry name" value="MORN"/>
    <property type="match status" value="2"/>
</dbReference>
<keyword evidence="8" id="KW-1185">Reference proteome</keyword>
<comment type="caution">
    <text evidence="7">The sequence shown here is derived from an EMBL/GenBank/DDBJ whole genome shotgun (WGS) entry which is preliminary data.</text>
</comment>
<keyword evidence="3" id="KW-0677">Repeat</keyword>
<proteinExistence type="predicted"/>
<accession>A0A9P9YQ96</accession>
<dbReference type="AlphaFoldDB" id="A0A9P9YQ96"/>
<dbReference type="OrthoDB" id="300500at2759"/>
<dbReference type="InterPro" id="IPR042814">
    <property type="entry name" value="Morn5"/>
</dbReference>
<evidence type="ECO:0000256" key="5">
    <source>
        <dbReference type="ARBA" id="ARBA00023069"/>
    </source>
</evidence>